<dbReference type="RefSeq" id="WP_344797627.1">
    <property type="nucleotide sequence ID" value="NZ_BAABBN010000004.1"/>
</dbReference>
<name>A0ABP7MFQ6_9GAMM</name>
<dbReference type="Gene3D" id="1.10.3210.10">
    <property type="entry name" value="Hypothetical protein af1432"/>
    <property type="match status" value="1"/>
</dbReference>
<dbReference type="EMBL" id="BAABBN010000004">
    <property type="protein sequence ID" value="GAA3922215.1"/>
    <property type="molecule type" value="Genomic_DNA"/>
</dbReference>
<dbReference type="InterPro" id="IPR037522">
    <property type="entry name" value="HD_GYP_dom"/>
</dbReference>
<sequence length="425" mass="47733">MNAVVNDDQYMTHVTDLGESEVVTASEDIVSEKGVMLLPKGAAINKKMLSKLQQHSLDQQVDQVITIEDALDSAQIMEIGQLLLKEHPEFAASQAFLFDRTMPIRSFGRLRLNTTTRNKLTVCKNQKPELFEHSMLVAYCCMCVADLMKVPLIDADDLITAAMLHDLGMMHLSKEFHDHSAIYTPEQERQIASHPIIMYQILAKFPEYTTIANLILEHHEHLDGSGYPKALVGKTSLPSQILSATECAISVFQKHGYNYTLSVLKTHMAEQFNDKVSKCLIKILNSWHEASSEFDFPRNYDDVELLYEKLNTSVTSGAKTLSTLTNPFASSSAVIHLKQRISAIQVSLANVGLDKLRGATTLKMTSDDDDLIIEIGDVIQDSIFQVFDSIRIFRRQLHPESKVPSELTAWLKQTEDTLKDCFLGE</sequence>
<dbReference type="PANTHER" id="PTHR43155:SF2">
    <property type="entry name" value="CYCLIC DI-GMP PHOSPHODIESTERASE PA4108"/>
    <property type="match status" value="1"/>
</dbReference>
<feature type="domain" description="VHS" evidence="1">
    <location>
        <begin position="359"/>
        <end position="421"/>
    </location>
</feature>
<evidence type="ECO:0008006" key="5">
    <source>
        <dbReference type="Google" id="ProtNLM"/>
    </source>
</evidence>
<feature type="domain" description="HD-GYP" evidence="2">
    <location>
        <begin position="108"/>
        <end position="302"/>
    </location>
</feature>
<gene>
    <name evidence="3" type="ORF">GCM10022277_17760</name>
</gene>
<reference evidence="4" key="1">
    <citation type="journal article" date="2019" name="Int. J. Syst. Evol. Microbiol.">
        <title>The Global Catalogue of Microorganisms (GCM) 10K type strain sequencing project: providing services to taxonomists for standard genome sequencing and annotation.</title>
        <authorList>
            <consortium name="The Broad Institute Genomics Platform"/>
            <consortium name="The Broad Institute Genome Sequencing Center for Infectious Disease"/>
            <person name="Wu L."/>
            <person name="Ma J."/>
        </authorList>
    </citation>
    <scope>NUCLEOTIDE SEQUENCE [LARGE SCALE GENOMIC DNA]</scope>
    <source>
        <strain evidence="4">JCM 17551</strain>
    </source>
</reference>
<comment type="caution">
    <text evidence="3">The sequence shown here is derived from an EMBL/GenBank/DDBJ whole genome shotgun (WGS) entry which is preliminary data.</text>
</comment>
<protein>
    <recommendedName>
        <fullName evidence="5">HD-GYP domain-containing protein</fullName>
    </recommendedName>
</protein>
<dbReference type="InterPro" id="IPR006675">
    <property type="entry name" value="HDIG_dom"/>
</dbReference>
<dbReference type="InterPro" id="IPR003607">
    <property type="entry name" value="HD/PDEase_dom"/>
</dbReference>
<evidence type="ECO:0000313" key="4">
    <source>
        <dbReference type="Proteomes" id="UP001501565"/>
    </source>
</evidence>
<accession>A0ABP7MFQ6</accession>
<organism evidence="3 4">
    <name type="scientific">Litoribacillus peritrichatus</name>
    <dbReference type="NCBI Taxonomy" id="718191"/>
    <lineage>
        <taxon>Bacteria</taxon>
        <taxon>Pseudomonadati</taxon>
        <taxon>Pseudomonadota</taxon>
        <taxon>Gammaproteobacteria</taxon>
        <taxon>Oceanospirillales</taxon>
        <taxon>Oceanospirillaceae</taxon>
        <taxon>Litoribacillus</taxon>
    </lineage>
</organism>
<dbReference type="InterPro" id="IPR002014">
    <property type="entry name" value="VHS_dom"/>
</dbReference>
<dbReference type="PANTHER" id="PTHR43155">
    <property type="entry name" value="CYCLIC DI-GMP PHOSPHODIESTERASE PA4108-RELATED"/>
    <property type="match status" value="1"/>
</dbReference>
<evidence type="ECO:0000313" key="3">
    <source>
        <dbReference type="EMBL" id="GAA3922215.1"/>
    </source>
</evidence>
<evidence type="ECO:0000259" key="2">
    <source>
        <dbReference type="PROSITE" id="PS51832"/>
    </source>
</evidence>
<dbReference type="PROSITE" id="PS50179">
    <property type="entry name" value="VHS"/>
    <property type="match status" value="1"/>
</dbReference>
<dbReference type="NCBIfam" id="TIGR00277">
    <property type="entry name" value="HDIG"/>
    <property type="match status" value="1"/>
</dbReference>
<dbReference type="CDD" id="cd00077">
    <property type="entry name" value="HDc"/>
    <property type="match status" value="1"/>
</dbReference>
<evidence type="ECO:0000259" key="1">
    <source>
        <dbReference type="PROSITE" id="PS50179"/>
    </source>
</evidence>
<dbReference type="Pfam" id="PF13487">
    <property type="entry name" value="HD_5"/>
    <property type="match status" value="1"/>
</dbReference>
<proteinExistence type="predicted"/>
<dbReference type="SUPFAM" id="SSF109604">
    <property type="entry name" value="HD-domain/PDEase-like"/>
    <property type="match status" value="1"/>
</dbReference>
<dbReference type="Proteomes" id="UP001501565">
    <property type="component" value="Unassembled WGS sequence"/>
</dbReference>
<keyword evidence="4" id="KW-1185">Reference proteome</keyword>
<dbReference type="PROSITE" id="PS51832">
    <property type="entry name" value="HD_GYP"/>
    <property type="match status" value="1"/>
</dbReference>